<dbReference type="SUPFAM" id="SSF46938">
    <property type="entry name" value="CRAL/TRIO N-terminal domain"/>
    <property type="match status" value="1"/>
</dbReference>
<proteinExistence type="inferred from homology"/>
<gene>
    <name evidence="13" type="ORF">SHERM_03644</name>
</gene>
<evidence type="ECO:0000259" key="11">
    <source>
        <dbReference type="PROSITE" id="PS50191"/>
    </source>
</evidence>
<reference evidence="13" key="1">
    <citation type="submission" date="2019-12" db="EMBL/GenBank/DDBJ databases">
        <authorList>
            <person name="Scholes J."/>
        </authorList>
    </citation>
    <scope>NUCLEOTIDE SEQUENCE</scope>
</reference>
<dbReference type="Gene3D" id="2.60.120.680">
    <property type="entry name" value="GOLD domain"/>
    <property type="match status" value="1"/>
</dbReference>
<evidence type="ECO:0000313" key="14">
    <source>
        <dbReference type="Proteomes" id="UP001153555"/>
    </source>
</evidence>
<comment type="caution">
    <text evidence="13">The sequence shown here is derived from an EMBL/GenBank/DDBJ whole genome shotgun (WGS) entry which is preliminary data.</text>
</comment>
<keyword evidence="9" id="KW-0131">Cell cycle</keyword>
<evidence type="ECO:0000256" key="8">
    <source>
        <dbReference type="ARBA" id="ARBA00023136"/>
    </source>
</evidence>
<dbReference type="InterPro" id="IPR044834">
    <property type="entry name" value="PATL"/>
</dbReference>
<evidence type="ECO:0000313" key="13">
    <source>
        <dbReference type="EMBL" id="CAA0836571.1"/>
    </source>
</evidence>
<dbReference type="Pfam" id="PF25099">
    <property type="entry name" value="GOLD_PATL1_C"/>
    <property type="match status" value="1"/>
</dbReference>
<evidence type="ECO:0000256" key="5">
    <source>
        <dbReference type="ARBA" id="ARBA00022490"/>
    </source>
</evidence>
<sequence>MAVDGKEGDAEETQPQANDQSATAANEETKKLNVDETKTTEENKDENECKNQTSNKNDETNEKPHVKEIIETYETLSSPIASKNERSSDEEEITPPIPNLTDPEKKALIDLRSKIEHDILFNSTSSENDENAPESGPNVSSLWGVPLLPSAKDERTNTLLLKFLRAQEFKPDEALEMLKKALAWRKANKMDSIMDEDLLVDEHFGSVAFVKGKDRESHPICYNVYGIFADEKIYEKTFGDECCREKFLRWRMQLLEKEVSRLDFGPGGISTVLQVNDLKNAPWPSRKDLRHATKRALGIFQDNYPEFVAKNIFINVPFWYYAFNALLSPFLMQRTKSKFVFSRPSRVTDTLLKYIAAEEIPISYGGLRMENDPDFSTQDSAHEVVIKAGATGTVEIPAPEVGNTLIWDLTITGWDVHYKEEFVPTDESSYTVIVKKGRKISWQDEPIRNTFKNKEPGKIVITIENGIFKKKRVLYRCSSRRFMCGLVGPPSSARVWVLPAAVQARPFGPFPPPIDDSMRSDMDSGSF</sequence>
<keyword evidence="5" id="KW-0963">Cytoplasm</keyword>
<dbReference type="InterPro" id="IPR011074">
    <property type="entry name" value="CRAL/TRIO_N_dom"/>
</dbReference>
<dbReference type="InterPro" id="IPR036273">
    <property type="entry name" value="CRAL/TRIO_N_dom_sf"/>
</dbReference>
<feature type="region of interest" description="Disordered" evidence="10">
    <location>
        <begin position="1"/>
        <end position="104"/>
    </location>
</feature>
<dbReference type="InterPro" id="IPR001251">
    <property type="entry name" value="CRAL-TRIO_dom"/>
</dbReference>
<feature type="domain" description="GOLD" evidence="12">
    <location>
        <begin position="378"/>
        <end position="479"/>
    </location>
</feature>
<accession>A0A9N7NS24</accession>
<evidence type="ECO:0000256" key="7">
    <source>
        <dbReference type="ARBA" id="ARBA00023121"/>
    </source>
</evidence>
<dbReference type="OrthoDB" id="75724at2759"/>
<feature type="region of interest" description="Disordered" evidence="10">
    <location>
        <begin position="124"/>
        <end position="143"/>
    </location>
</feature>
<dbReference type="CDD" id="cd00170">
    <property type="entry name" value="SEC14"/>
    <property type="match status" value="1"/>
</dbReference>
<name>A0A9N7NS24_STRHE</name>
<comment type="similarity">
    <text evidence="3">Belongs to the patellin family.</text>
</comment>
<dbReference type="Pfam" id="PF03765">
    <property type="entry name" value="CRAL_TRIO_N"/>
    <property type="match status" value="1"/>
</dbReference>
<keyword evidence="8" id="KW-0472">Membrane</keyword>
<dbReference type="GO" id="GO:0016020">
    <property type="term" value="C:membrane"/>
    <property type="evidence" value="ECO:0007669"/>
    <property type="project" value="UniProtKB-SubCell"/>
</dbReference>
<evidence type="ECO:0000256" key="9">
    <source>
        <dbReference type="ARBA" id="ARBA00023306"/>
    </source>
</evidence>
<dbReference type="InterPro" id="IPR009038">
    <property type="entry name" value="GOLD_dom"/>
</dbReference>
<dbReference type="SMART" id="SM00516">
    <property type="entry name" value="SEC14"/>
    <property type="match status" value="1"/>
</dbReference>
<protein>
    <submittedName>
        <fullName evidence="13">Patellin-4</fullName>
    </submittedName>
</protein>
<dbReference type="PROSITE" id="PS50866">
    <property type="entry name" value="GOLD"/>
    <property type="match status" value="1"/>
</dbReference>
<evidence type="ECO:0000256" key="4">
    <source>
        <dbReference type="ARBA" id="ARBA00022448"/>
    </source>
</evidence>
<dbReference type="PANTHER" id="PTHR45932">
    <property type="entry name" value="PATELLIN-1"/>
    <property type="match status" value="1"/>
</dbReference>
<evidence type="ECO:0000256" key="1">
    <source>
        <dbReference type="ARBA" id="ARBA00004370"/>
    </source>
</evidence>
<keyword evidence="4" id="KW-0813">Transport</keyword>
<evidence type="ECO:0000256" key="3">
    <source>
        <dbReference type="ARBA" id="ARBA00007155"/>
    </source>
</evidence>
<dbReference type="InterPro" id="IPR036865">
    <property type="entry name" value="CRAL-TRIO_dom_sf"/>
</dbReference>
<dbReference type="GO" id="GO:0005737">
    <property type="term" value="C:cytoplasm"/>
    <property type="evidence" value="ECO:0007669"/>
    <property type="project" value="UniProtKB-SubCell"/>
</dbReference>
<keyword evidence="14" id="KW-1185">Reference proteome</keyword>
<dbReference type="PROSITE" id="PS50191">
    <property type="entry name" value="CRAL_TRIO"/>
    <property type="match status" value="1"/>
</dbReference>
<feature type="compositionally biased region" description="Basic and acidic residues" evidence="10">
    <location>
        <begin position="56"/>
        <end position="70"/>
    </location>
</feature>
<evidence type="ECO:0000259" key="12">
    <source>
        <dbReference type="PROSITE" id="PS50866"/>
    </source>
</evidence>
<evidence type="ECO:0000256" key="10">
    <source>
        <dbReference type="SAM" id="MobiDB-lite"/>
    </source>
</evidence>
<keyword evidence="7" id="KW-0446">Lipid-binding</keyword>
<feature type="compositionally biased region" description="Polar residues" evidence="10">
    <location>
        <begin position="13"/>
        <end position="26"/>
    </location>
</feature>
<dbReference type="Gene3D" id="3.40.525.10">
    <property type="entry name" value="CRAL-TRIO lipid binding domain"/>
    <property type="match status" value="1"/>
</dbReference>
<dbReference type="Proteomes" id="UP001153555">
    <property type="component" value="Unassembled WGS sequence"/>
</dbReference>
<evidence type="ECO:0000256" key="6">
    <source>
        <dbReference type="ARBA" id="ARBA00022618"/>
    </source>
</evidence>
<comment type="subcellular location">
    <subcellularLocation>
        <location evidence="2">Cytoplasm</location>
    </subcellularLocation>
    <subcellularLocation>
        <location evidence="1">Membrane</location>
    </subcellularLocation>
</comment>
<dbReference type="PANTHER" id="PTHR45932:SF2">
    <property type="entry name" value="PATELLIN-4"/>
    <property type="match status" value="1"/>
</dbReference>
<dbReference type="SUPFAM" id="SSF52087">
    <property type="entry name" value="CRAL/TRIO domain"/>
    <property type="match status" value="1"/>
</dbReference>
<dbReference type="GO" id="GO:0008289">
    <property type="term" value="F:lipid binding"/>
    <property type="evidence" value="ECO:0007669"/>
    <property type="project" value="UniProtKB-KW"/>
</dbReference>
<dbReference type="Pfam" id="PF00650">
    <property type="entry name" value="CRAL_TRIO"/>
    <property type="match status" value="1"/>
</dbReference>
<feature type="domain" description="CRAL-TRIO" evidence="11">
    <location>
        <begin position="196"/>
        <end position="372"/>
    </location>
</feature>
<keyword evidence="6" id="KW-0132">Cell division</keyword>
<dbReference type="EMBL" id="CACSLK010030184">
    <property type="protein sequence ID" value="CAA0836571.1"/>
    <property type="molecule type" value="Genomic_DNA"/>
</dbReference>
<evidence type="ECO:0000256" key="2">
    <source>
        <dbReference type="ARBA" id="ARBA00004496"/>
    </source>
</evidence>
<dbReference type="InterPro" id="IPR056794">
    <property type="entry name" value="PATL1-6_C_GOLD"/>
</dbReference>
<organism evidence="13 14">
    <name type="scientific">Striga hermonthica</name>
    <name type="common">Purple witchweed</name>
    <name type="synonym">Buchnera hermonthica</name>
    <dbReference type="NCBI Taxonomy" id="68872"/>
    <lineage>
        <taxon>Eukaryota</taxon>
        <taxon>Viridiplantae</taxon>
        <taxon>Streptophyta</taxon>
        <taxon>Embryophyta</taxon>
        <taxon>Tracheophyta</taxon>
        <taxon>Spermatophyta</taxon>
        <taxon>Magnoliopsida</taxon>
        <taxon>eudicotyledons</taxon>
        <taxon>Gunneridae</taxon>
        <taxon>Pentapetalae</taxon>
        <taxon>asterids</taxon>
        <taxon>lamiids</taxon>
        <taxon>Lamiales</taxon>
        <taxon>Orobanchaceae</taxon>
        <taxon>Buchnereae</taxon>
        <taxon>Striga</taxon>
    </lineage>
</organism>
<dbReference type="AlphaFoldDB" id="A0A9N7NS24"/>
<dbReference type="GO" id="GO:0051301">
    <property type="term" value="P:cell division"/>
    <property type="evidence" value="ECO:0007669"/>
    <property type="project" value="UniProtKB-KW"/>
</dbReference>
<feature type="compositionally biased region" description="Basic and acidic residues" evidence="10">
    <location>
        <begin position="27"/>
        <end position="49"/>
    </location>
</feature>
<dbReference type="SMART" id="SM01100">
    <property type="entry name" value="CRAL_TRIO_N"/>
    <property type="match status" value="1"/>
</dbReference>